<evidence type="ECO:0000313" key="2">
    <source>
        <dbReference type="EMBL" id="HIU21604.1"/>
    </source>
</evidence>
<evidence type="ECO:0000313" key="3">
    <source>
        <dbReference type="Proteomes" id="UP000824088"/>
    </source>
</evidence>
<sequence>MALEKQHVLTKKERAVMRVVYQAADKRSGVCLLSPFDIFDRLSLDLDFDEEELDGTLRDLELDDYFDITRSDKKGELVYCINMHRKGLAFARVEKAFRSNLKFKILLAVAGGVCSGAAAWGIKLLIQQISGL</sequence>
<dbReference type="AlphaFoldDB" id="A0A9D1HSA4"/>
<evidence type="ECO:0000256" key="1">
    <source>
        <dbReference type="SAM" id="Phobius"/>
    </source>
</evidence>
<protein>
    <submittedName>
        <fullName evidence="2">Uncharacterized protein</fullName>
    </submittedName>
</protein>
<keyword evidence="1" id="KW-0472">Membrane</keyword>
<feature type="transmembrane region" description="Helical" evidence="1">
    <location>
        <begin position="105"/>
        <end position="126"/>
    </location>
</feature>
<reference evidence="2" key="2">
    <citation type="journal article" date="2021" name="PeerJ">
        <title>Extensive microbial diversity within the chicken gut microbiome revealed by metagenomics and culture.</title>
        <authorList>
            <person name="Gilroy R."/>
            <person name="Ravi A."/>
            <person name="Getino M."/>
            <person name="Pursley I."/>
            <person name="Horton D.L."/>
            <person name="Alikhan N.F."/>
            <person name="Baker D."/>
            <person name="Gharbi K."/>
            <person name="Hall N."/>
            <person name="Watson M."/>
            <person name="Adriaenssens E.M."/>
            <person name="Foster-Nyarko E."/>
            <person name="Jarju S."/>
            <person name="Secka A."/>
            <person name="Antonio M."/>
            <person name="Oren A."/>
            <person name="Chaudhuri R.R."/>
            <person name="La Ragione R."/>
            <person name="Hildebrand F."/>
            <person name="Pallen M.J."/>
        </authorList>
    </citation>
    <scope>NUCLEOTIDE SEQUENCE</scope>
    <source>
        <strain evidence="2">1063</strain>
    </source>
</reference>
<proteinExistence type="predicted"/>
<gene>
    <name evidence="2" type="ORF">IAD51_05170</name>
</gene>
<reference evidence="2" key="1">
    <citation type="submission" date="2020-10" db="EMBL/GenBank/DDBJ databases">
        <authorList>
            <person name="Gilroy R."/>
        </authorList>
    </citation>
    <scope>NUCLEOTIDE SEQUENCE</scope>
    <source>
        <strain evidence="2">1063</strain>
    </source>
</reference>
<name>A0A9D1HSA4_9FIRM</name>
<dbReference type="EMBL" id="DVMN01000092">
    <property type="protein sequence ID" value="HIU21604.1"/>
    <property type="molecule type" value="Genomic_DNA"/>
</dbReference>
<comment type="caution">
    <text evidence="2">The sequence shown here is derived from an EMBL/GenBank/DDBJ whole genome shotgun (WGS) entry which is preliminary data.</text>
</comment>
<organism evidence="2 3">
    <name type="scientific">Candidatus Limadaptatus stercorigallinarum</name>
    <dbReference type="NCBI Taxonomy" id="2840845"/>
    <lineage>
        <taxon>Bacteria</taxon>
        <taxon>Bacillati</taxon>
        <taxon>Bacillota</taxon>
        <taxon>Clostridia</taxon>
        <taxon>Eubacteriales</taxon>
        <taxon>Candidatus Limadaptatus</taxon>
    </lineage>
</organism>
<keyword evidence="1" id="KW-0812">Transmembrane</keyword>
<keyword evidence="1" id="KW-1133">Transmembrane helix</keyword>
<dbReference type="Proteomes" id="UP000824088">
    <property type="component" value="Unassembled WGS sequence"/>
</dbReference>
<accession>A0A9D1HSA4</accession>